<organism evidence="2 3">
    <name type="scientific">Chromohalobacter sarecensis</name>
    <dbReference type="NCBI Taxonomy" id="245294"/>
    <lineage>
        <taxon>Bacteria</taxon>
        <taxon>Pseudomonadati</taxon>
        <taxon>Pseudomonadota</taxon>
        <taxon>Gammaproteobacteria</taxon>
        <taxon>Oceanospirillales</taxon>
        <taxon>Halomonadaceae</taxon>
        <taxon>Chromohalobacter</taxon>
    </lineage>
</organism>
<proteinExistence type="predicted"/>
<dbReference type="Pfam" id="PF07238">
    <property type="entry name" value="PilZ"/>
    <property type="match status" value="1"/>
</dbReference>
<dbReference type="CDD" id="cd00077">
    <property type="entry name" value="HDc"/>
    <property type="match status" value="1"/>
</dbReference>
<sequence length="577" mass="65193">MLTQDHTENHPAQVLRSLLSKEHAITIFSKKTTKPLSAEVINLDLNTGHFDLSVNSYKSDIDDYIYQEHLSFDIEIESNTQDDDTEIYNFDKVKAKVLKKDTGLYEIKCQLGDELFIQEARGAVRIPFILGMNAYANVEVYKDELTLKGRLRNISSGGCMIDIALEDSLPLYVDQILPSITLEFPNGEYFYSQGSIRHMRPFGSEGHAAVGIQFIEIPRDMETELFRLVSESEREAAHRAGMNIRGVGPSPLFIPRKKESSILKNEQQAKADESTNMPPMVKGVREISRQLQAVLIFIKNWNTFPEETLYDCTDSLIHLVRQDRKELLYALSFIRDQPGWIRHAIQIAGYFADMLIARNPHSPQLREVIAGTLLHTMGKPLLMSEKLPSLKTNMTPQQKEILRGHVDKLLEKIAELGWQPSKGCLDIIQNANERLDGSGYPAGKTEDQLSETVKQLSVIKIINKLTNERNSVAPRTPLDAYRWAHENGDKYERTVIIDYIQQYGLYPIGSLAKFSGGFLGWVMDIDNKGMPTKVHVVKNLAFIDASIDTIISSPDFMQIGKLEGTANPNNYSIGHKP</sequence>
<dbReference type="InterPro" id="IPR003607">
    <property type="entry name" value="HD/PDEase_dom"/>
</dbReference>
<evidence type="ECO:0000313" key="3">
    <source>
        <dbReference type="Proteomes" id="UP001596030"/>
    </source>
</evidence>
<evidence type="ECO:0000259" key="1">
    <source>
        <dbReference type="Pfam" id="PF07238"/>
    </source>
</evidence>
<keyword evidence="3" id="KW-1185">Reference proteome</keyword>
<reference evidence="3" key="1">
    <citation type="journal article" date="2019" name="Int. J. Syst. Evol. Microbiol.">
        <title>The Global Catalogue of Microorganisms (GCM) 10K type strain sequencing project: providing services to taxonomists for standard genome sequencing and annotation.</title>
        <authorList>
            <consortium name="The Broad Institute Genomics Platform"/>
            <consortium name="The Broad Institute Genome Sequencing Center for Infectious Disease"/>
            <person name="Wu L."/>
            <person name="Ma J."/>
        </authorList>
    </citation>
    <scope>NUCLEOTIDE SEQUENCE [LARGE SCALE GENOMIC DNA]</scope>
    <source>
        <strain evidence="3">CGMCC 1.12121</strain>
    </source>
</reference>
<gene>
    <name evidence="2" type="ORF">ACFO0U_00910</name>
</gene>
<dbReference type="InterPro" id="IPR009875">
    <property type="entry name" value="PilZ_domain"/>
</dbReference>
<dbReference type="Gene3D" id="1.10.3210.10">
    <property type="entry name" value="Hypothetical protein af1432"/>
    <property type="match status" value="1"/>
</dbReference>
<name>A0ABV9CVM7_9GAMM</name>
<dbReference type="SUPFAM" id="SSF141371">
    <property type="entry name" value="PilZ domain-like"/>
    <property type="match status" value="1"/>
</dbReference>
<dbReference type="Pfam" id="PF13487">
    <property type="entry name" value="HD_5"/>
    <property type="match status" value="1"/>
</dbReference>
<evidence type="ECO:0000313" key="2">
    <source>
        <dbReference type="EMBL" id="MFC4537339.1"/>
    </source>
</evidence>
<dbReference type="Gene3D" id="2.40.10.220">
    <property type="entry name" value="predicted glycosyltransferase like domains"/>
    <property type="match status" value="1"/>
</dbReference>
<dbReference type="EMBL" id="JBHSEU010000001">
    <property type="protein sequence ID" value="MFC4537339.1"/>
    <property type="molecule type" value="Genomic_DNA"/>
</dbReference>
<protein>
    <submittedName>
        <fullName evidence="2">HD domain-containing phosphohydrolase</fullName>
    </submittedName>
</protein>
<dbReference type="RefSeq" id="WP_246975102.1">
    <property type="nucleotide sequence ID" value="NZ_JAKGAN010000007.1"/>
</dbReference>
<accession>A0ABV9CVM7</accession>
<feature type="domain" description="PilZ" evidence="1">
    <location>
        <begin position="124"/>
        <end position="229"/>
    </location>
</feature>
<comment type="caution">
    <text evidence="2">The sequence shown here is derived from an EMBL/GenBank/DDBJ whole genome shotgun (WGS) entry which is preliminary data.</text>
</comment>
<dbReference type="Proteomes" id="UP001596030">
    <property type="component" value="Unassembled WGS sequence"/>
</dbReference>